<protein>
    <submittedName>
        <fullName evidence="2">Uncharacterized protein</fullName>
    </submittedName>
</protein>
<dbReference type="KEGG" id="scu:SCE1572_25725"/>
<dbReference type="AlphaFoldDB" id="S4Y3X7"/>
<accession>S4Y3X7</accession>
<dbReference type="EMBL" id="CP003969">
    <property type="protein sequence ID" value="AGP37593.1"/>
    <property type="molecule type" value="Genomic_DNA"/>
</dbReference>
<dbReference type="Proteomes" id="UP000014803">
    <property type="component" value="Chromosome"/>
</dbReference>
<evidence type="ECO:0000313" key="3">
    <source>
        <dbReference type="Proteomes" id="UP000014803"/>
    </source>
</evidence>
<dbReference type="HOGENOM" id="CLU_2371303_0_0_7"/>
<reference evidence="2 3" key="1">
    <citation type="journal article" date="2013" name="Sci. Rep.">
        <title>Extraordinary expansion of a Sorangium cellulosum genome from an alkaline milieu.</title>
        <authorList>
            <person name="Han K."/>
            <person name="Li Z.F."/>
            <person name="Peng R."/>
            <person name="Zhu L.P."/>
            <person name="Zhou T."/>
            <person name="Wang L.G."/>
            <person name="Li S.G."/>
            <person name="Zhang X.B."/>
            <person name="Hu W."/>
            <person name="Wu Z.H."/>
            <person name="Qin N."/>
            <person name="Li Y.Z."/>
        </authorList>
    </citation>
    <scope>NUCLEOTIDE SEQUENCE [LARGE SCALE GENOMIC DNA]</scope>
    <source>
        <strain evidence="2 3">So0157-2</strain>
    </source>
</reference>
<evidence type="ECO:0000313" key="2">
    <source>
        <dbReference type="EMBL" id="AGP37593.1"/>
    </source>
</evidence>
<feature type="region of interest" description="Disordered" evidence="1">
    <location>
        <begin position="1"/>
        <end position="21"/>
    </location>
</feature>
<feature type="region of interest" description="Disordered" evidence="1">
    <location>
        <begin position="34"/>
        <end position="66"/>
    </location>
</feature>
<feature type="compositionally biased region" description="Basic residues" evidence="1">
    <location>
        <begin position="50"/>
        <end position="59"/>
    </location>
</feature>
<proteinExistence type="predicted"/>
<organism evidence="2 3">
    <name type="scientific">Sorangium cellulosum So0157-2</name>
    <dbReference type="NCBI Taxonomy" id="1254432"/>
    <lineage>
        <taxon>Bacteria</taxon>
        <taxon>Pseudomonadati</taxon>
        <taxon>Myxococcota</taxon>
        <taxon>Polyangia</taxon>
        <taxon>Polyangiales</taxon>
        <taxon>Polyangiaceae</taxon>
        <taxon>Sorangium</taxon>
    </lineage>
</organism>
<gene>
    <name evidence="2" type="ORF">SCE1572_25725</name>
</gene>
<name>S4Y3X7_SORCE</name>
<sequence length="95" mass="9728">MGPAIPPRGASVDRAARLSTGRRAWTRRACVRGVTRADDRSTGARAPGRQTRRGARRTRGAPAYAAARTRPRGYTAAAGGSLAIAAVTSAASAAP</sequence>
<evidence type="ECO:0000256" key="1">
    <source>
        <dbReference type="SAM" id="MobiDB-lite"/>
    </source>
</evidence>